<dbReference type="AlphaFoldDB" id="A0A7X9IJT2"/>
<protein>
    <submittedName>
        <fullName evidence="2">Uncharacterized protein</fullName>
    </submittedName>
</protein>
<gene>
    <name evidence="2" type="ORF">GYA55_04670</name>
</gene>
<feature type="signal peptide" evidence="1">
    <location>
        <begin position="1"/>
        <end position="21"/>
    </location>
</feature>
<accession>A0A7X9IJT2</accession>
<comment type="caution">
    <text evidence="2">The sequence shown here is derived from an EMBL/GenBank/DDBJ whole genome shotgun (WGS) entry which is preliminary data.</text>
</comment>
<evidence type="ECO:0000256" key="1">
    <source>
        <dbReference type="SAM" id="SignalP"/>
    </source>
</evidence>
<dbReference type="Proteomes" id="UP000524246">
    <property type="component" value="Unassembled WGS sequence"/>
</dbReference>
<dbReference type="EMBL" id="JAAZON010000196">
    <property type="protein sequence ID" value="NMC62442.1"/>
    <property type="molecule type" value="Genomic_DNA"/>
</dbReference>
<sequence length="299" mass="32881">MNIRTMLYIFLVFAPVTVVNAGPAISPSPLFTITPAPTETAICESCIEDELDDYTEDIAITIPTPSQSVTPSSYEPLSMVAPQCQMQPYEAPSAVAGNTCASQPAATPSGGCEQQDISVKCNKSSGFMDACVQQSTSGRPCTIRVNPDDCSTMGITTQLLHKTKNEIYQWINSQKMKNTEQLKMCSILHEVTHCQNLCQNPSILLCQTEQNADDAKEACLWGYYNKRCGIMQDQICNIIMSLIIDTDFHKDFNKCVCDIQKVGGSKKTCINTCREKCIDSGATDEFCHSLERCCNMIGK</sequence>
<proteinExistence type="predicted"/>
<name>A0A7X9IJT2_9DELT</name>
<reference evidence="2 3" key="1">
    <citation type="journal article" date="2020" name="Biotechnol. Biofuels">
        <title>New insights from the biogas microbiome by comprehensive genome-resolved metagenomics of nearly 1600 species originating from multiple anaerobic digesters.</title>
        <authorList>
            <person name="Campanaro S."/>
            <person name="Treu L."/>
            <person name="Rodriguez-R L.M."/>
            <person name="Kovalovszki A."/>
            <person name="Ziels R.M."/>
            <person name="Maus I."/>
            <person name="Zhu X."/>
            <person name="Kougias P.G."/>
            <person name="Basile A."/>
            <person name="Luo G."/>
            <person name="Schluter A."/>
            <person name="Konstantinidis K.T."/>
            <person name="Angelidaki I."/>
        </authorList>
    </citation>
    <scope>NUCLEOTIDE SEQUENCE [LARGE SCALE GENOMIC DNA]</scope>
    <source>
        <strain evidence="2">AS27yjCOA_65</strain>
    </source>
</reference>
<organism evidence="2 3">
    <name type="scientific">SAR324 cluster bacterium</name>
    <dbReference type="NCBI Taxonomy" id="2024889"/>
    <lineage>
        <taxon>Bacteria</taxon>
        <taxon>Deltaproteobacteria</taxon>
        <taxon>SAR324 cluster</taxon>
    </lineage>
</organism>
<evidence type="ECO:0000313" key="2">
    <source>
        <dbReference type="EMBL" id="NMC62442.1"/>
    </source>
</evidence>
<feature type="chain" id="PRO_5030686529" evidence="1">
    <location>
        <begin position="22"/>
        <end position="299"/>
    </location>
</feature>
<evidence type="ECO:0000313" key="3">
    <source>
        <dbReference type="Proteomes" id="UP000524246"/>
    </source>
</evidence>
<keyword evidence="1" id="KW-0732">Signal</keyword>